<dbReference type="PANTHER" id="PTHR34404:SF2">
    <property type="entry name" value="CONSERVED SERINE RICH PROTEIN"/>
    <property type="match status" value="1"/>
</dbReference>
<dbReference type="Proteomes" id="UP000230790">
    <property type="component" value="Unassembled WGS sequence"/>
</dbReference>
<dbReference type="Gene3D" id="2.20.28.30">
    <property type="entry name" value="RNA polymerase ii, chain L"/>
    <property type="match status" value="1"/>
</dbReference>
<gene>
    <name evidence="3" type="ORF">CUN48_05025</name>
</gene>
<dbReference type="PANTHER" id="PTHR34404">
    <property type="entry name" value="REGULATORY PROTEIN, FMDB FAMILY"/>
    <property type="match status" value="1"/>
</dbReference>
<evidence type="ECO:0000313" key="4">
    <source>
        <dbReference type="Proteomes" id="UP000230790"/>
    </source>
</evidence>
<dbReference type="SUPFAM" id="SSF63393">
    <property type="entry name" value="RNA polymerase subunits"/>
    <property type="match status" value="1"/>
</dbReference>
<dbReference type="NCBIfam" id="TIGR02605">
    <property type="entry name" value="CxxC_CxxC_SSSS"/>
    <property type="match status" value="1"/>
</dbReference>
<protein>
    <submittedName>
        <fullName evidence="3">FmdB family transcriptional regulator</fullName>
    </submittedName>
</protein>
<organism evidence="3 4">
    <name type="scientific">Candidatus Thermofonsia Clade 3 bacterium</name>
    <dbReference type="NCBI Taxonomy" id="2364212"/>
    <lineage>
        <taxon>Bacteria</taxon>
        <taxon>Bacillati</taxon>
        <taxon>Chloroflexota</taxon>
        <taxon>Candidatus Thermofontia</taxon>
        <taxon>Candidatus Thermofonsia Clade 3</taxon>
    </lineage>
</organism>
<dbReference type="EMBL" id="PGTN01000023">
    <property type="protein sequence ID" value="PJF48130.1"/>
    <property type="molecule type" value="Genomic_DNA"/>
</dbReference>
<accession>A0A2M8QEA4</accession>
<evidence type="ECO:0000256" key="1">
    <source>
        <dbReference type="SAM" id="MobiDB-lite"/>
    </source>
</evidence>
<dbReference type="Pfam" id="PF09723">
    <property type="entry name" value="Zn_ribbon_8"/>
    <property type="match status" value="1"/>
</dbReference>
<feature type="domain" description="Putative regulatory protein FmdB zinc ribbon" evidence="2">
    <location>
        <begin position="1"/>
        <end position="42"/>
    </location>
</feature>
<comment type="caution">
    <text evidence="3">The sequence shown here is derived from an EMBL/GenBank/DDBJ whole genome shotgun (WGS) entry which is preliminary data.</text>
</comment>
<feature type="region of interest" description="Disordered" evidence="1">
    <location>
        <begin position="55"/>
        <end position="100"/>
    </location>
</feature>
<evidence type="ECO:0000259" key="2">
    <source>
        <dbReference type="SMART" id="SM00834"/>
    </source>
</evidence>
<dbReference type="SMART" id="SM00834">
    <property type="entry name" value="CxxC_CXXC_SSSS"/>
    <property type="match status" value="1"/>
</dbReference>
<dbReference type="InterPro" id="IPR013429">
    <property type="entry name" value="Regulatory_FmdB_Zinc_ribbon"/>
</dbReference>
<proteinExistence type="predicted"/>
<evidence type="ECO:0000313" key="3">
    <source>
        <dbReference type="EMBL" id="PJF48130.1"/>
    </source>
</evidence>
<reference evidence="3 4" key="1">
    <citation type="submission" date="2017-11" db="EMBL/GenBank/DDBJ databases">
        <title>Evolution of Phototrophy in the Chloroflexi Phylum Driven by Horizontal Gene Transfer.</title>
        <authorList>
            <person name="Ward L.M."/>
            <person name="Hemp J."/>
            <person name="Shih P.M."/>
            <person name="Mcglynn S.E."/>
            <person name="Fischer W."/>
        </authorList>
    </citation>
    <scope>NUCLEOTIDE SEQUENCE [LARGE SCALE GENOMIC DNA]</scope>
    <source>
        <strain evidence="3">JP3_7</strain>
    </source>
</reference>
<feature type="compositionally biased region" description="Basic and acidic residues" evidence="1">
    <location>
        <begin position="58"/>
        <end position="74"/>
    </location>
</feature>
<dbReference type="InterPro" id="IPR029040">
    <property type="entry name" value="RPABC4/Spt4"/>
</dbReference>
<name>A0A2M8QEA4_9CHLR</name>
<dbReference type="AlphaFoldDB" id="A0A2M8QEA4"/>
<feature type="compositionally biased region" description="Basic and acidic residues" evidence="1">
    <location>
        <begin position="81"/>
        <end position="100"/>
    </location>
</feature>
<sequence length="100" mass="11158">MPVYQYACPDCGFEFEKQQKFTDEPIKRCPKCGKRSVYRVVSQVAVTFKGSGWYITDSKSDKAKHSVETKHSETESSSTDGKAESESKAPAKPQSKAEKT</sequence>